<keyword evidence="3" id="KW-1185">Reference proteome</keyword>
<dbReference type="InterPro" id="IPR036508">
    <property type="entry name" value="Chitin-bd_dom_sf"/>
</dbReference>
<accession>A0AAW1RJA0</accession>
<dbReference type="Gene3D" id="3.20.20.80">
    <property type="entry name" value="Glycosidases"/>
    <property type="match status" value="1"/>
</dbReference>
<evidence type="ECO:0000313" key="2">
    <source>
        <dbReference type="EMBL" id="KAK9833708.1"/>
    </source>
</evidence>
<dbReference type="SUPFAM" id="SSF57625">
    <property type="entry name" value="Invertebrate chitin-binding proteins"/>
    <property type="match status" value="1"/>
</dbReference>
<dbReference type="AlphaFoldDB" id="A0AAW1RJA0"/>
<gene>
    <name evidence="2" type="ORF">WJX74_003368</name>
</gene>
<dbReference type="GO" id="GO:0008061">
    <property type="term" value="F:chitin binding"/>
    <property type="evidence" value="ECO:0007669"/>
    <property type="project" value="InterPro"/>
</dbReference>
<reference evidence="2 3" key="1">
    <citation type="journal article" date="2024" name="Nat. Commun.">
        <title>Phylogenomics reveals the evolutionary origins of lichenization in chlorophyte algae.</title>
        <authorList>
            <person name="Puginier C."/>
            <person name="Libourel C."/>
            <person name="Otte J."/>
            <person name="Skaloud P."/>
            <person name="Haon M."/>
            <person name="Grisel S."/>
            <person name="Petersen M."/>
            <person name="Berrin J.G."/>
            <person name="Delaux P.M."/>
            <person name="Dal Grande F."/>
            <person name="Keller J."/>
        </authorList>
    </citation>
    <scope>NUCLEOTIDE SEQUENCE [LARGE SCALE GENOMIC DNA]</scope>
    <source>
        <strain evidence="2 3">SAG 2145</strain>
    </source>
</reference>
<name>A0AAW1RJA0_9CHLO</name>
<feature type="domain" description="Chitin-binding type-2" evidence="1">
    <location>
        <begin position="2"/>
        <end position="42"/>
    </location>
</feature>
<evidence type="ECO:0000313" key="3">
    <source>
        <dbReference type="Proteomes" id="UP001438707"/>
    </source>
</evidence>
<dbReference type="Pfam" id="PF01607">
    <property type="entry name" value="CBM_14"/>
    <property type="match status" value="1"/>
</dbReference>
<comment type="caution">
    <text evidence="2">The sequence shown here is derived from an EMBL/GenBank/DDBJ whole genome shotgun (WGS) entry which is preliminary data.</text>
</comment>
<dbReference type="EMBL" id="JALJOS010000010">
    <property type="protein sequence ID" value="KAK9833708.1"/>
    <property type="molecule type" value="Genomic_DNA"/>
</dbReference>
<proteinExistence type="predicted"/>
<protein>
    <recommendedName>
        <fullName evidence="1">Chitin-binding type-2 domain-containing protein</fullName>
    </recommendedName>
</protein>
<organism evidence="2 3">
    <name type="scientific">Apatococcus lobatus</name>
    <dbReference type="NCBI Taxonomy" id="904363"/>
    <lineage>
        <taxon>Eukaryota</taxon>
        <taxon>Viridiplantae</taxon>
        <taxon>Chlorophyta</taxon>
        <taxon>core chlorophytes</taxon>
        <taxon>Trebouxiophyceae</taxon>
        <taxon>Chlorellales</taxon>
        <taxon>Chlorellaceae</taxon>
        <taxon>Apatococcus</taxon>
    </lineage>
</organism>
<evidence type="ECO:0000259" key="1">
    <source>
        <dbReference type="Pfam" id="PF01607"/>
    </source>
</evidence>
<dbReference type="InterPro" id="IPR002557">
    <property type="entry name" value="Chitin-bd_dom"/>
</dbReference>
<dbReference type="Proteomes" id="UP001438707">
    <property type="component" value="Unassembled WGS sequence"/>
</dbReference>
<sequence>MYASAENPSDFIHCTRGAALTLHCNRDLVWDTNCSCCNIPQSAEDDNSLALESLTLDDEETARLLSDLEPVRSTAPSAPSSLKAPNLQIAVQVGQLSPRAVLYIKTVVQMMQSIFA</sequence>
<dbReference type="GO" id="GO:0005576">
    <property type="term" value="C:extracellular region"/>
    <property type="evidence" value="ECO:0007669"/>
    <property type="project" value="InterPro"/>
</dbReference>